<proteinExistence type="predicted"/>
<comment type="caution">
    <text evidence="2">The sequence shown here is derived from an EMBL/GenBank/DDBJ whole genome shotgun (WGS) entry which is preliminary data.</text>
</comment>
<keyword evidence="3" id="KW-1185">Reference proteome</keyword>
<dbReference type="Proteomes" id="UP000308768">
    <property type="component" value="Unassembled WGS sequence"/>
</dbReference>
<accession>A0A4U0XR88</accession>
<sequence length="218" mass="21602">MNMITITAVSDGTSVSQAVPAFGTKAAPSVPVLPSFSQPAACTCPGCEGDDACRAGVGTRAAPSVCPVSRSQLHARAVAGVGQHCHSQRPPPPSTDISVQAGVPASSTGPQHDSLSAPSASVTTPPSFPCSDAPRPDLTITRLSPANRAPSRSAKMCAALSSAPCDAALPTISGSSSGSSGGSVASIVKRPGGTRPCIDIPCGDGCDCQFCCIPCVVM</sequence>
<dbReference type="AlphaFoldDB" id="A0A4U0XR88"/>
<evidence type="ECO:0000313" key="3">
    <source>
        <dbReference type="Proteomes" id="UP000308768"/>
    </source>
</evidence>
<protein>
    <submittedName>
        <fullName evidence="2">Uncharacterized protein</fullName>
    </submittedName>
</protein>
<organism evidence="2 3">
    <name type="scientific">Cryomyces minteri</name>
    <dbReference type="NCBI Taxonomy" id="331657"/>
    <lineage>
        <taxon>Eukaryota</taxon>
        <taxon>Fungi</taxon>
        <taxon>Dikarya</taxon>
        <taxon>Ascomycota</taxon>
        <taxon>Pezizomycotina</taxon>
        <taxon>Dothideomycetes</taxon>
        <taxon>Dothideomycetes incertae sedis</taxon>
        <taxon>Cryomyces</taxon>
    </lineage>
</organism>
<feature type="compositionally biased region" description="Low complexity" evidence="1">
    <location>
        <begin position="116"/>
        <end position="125"/>
    </location>
</feature>
<dbReference type="EMBL" id="NAJN01000072">
    <property type="protein sequence ID" value="TKA80064.1"/>
    <property type="molecule type" value="Genomic_DNA"/>
</dbReference>
<reference evidence="2 3" key="1">
    <citation type="submission" date="2017-03" db="EMBL/GenBank/DDBJ databases">
        <title>Genomes of endolithic fungi from Antarctica.</title>
        <authorList>
            <person name="Coleine C."/>
            <person name="Masonjones S."/>
            <person name="Stajich J.E."/>
        </authorList>
    </citation>
    <scope>NUCLEOTIDE SEQUENCE [LARGE SCALE GENOMIC DNA]</scope>
    <source>
        <strain evidence="2 3">CCFEE 5187</strain>
    </source>
</reference>
<name>A0A4U0XR88_9PEZI</name>
<evidence type="ECO:0000256" key="1">
    <source>
        <dbReference type="SAM" id="MobiDB-lite"/>
    </source>
</evidence>
<feature type="region of interest" description="Disordered" evidence="1">
    <location>
        <begin position="80"/>
        <end position="135"/>
    </location>
</feature>
<gene>
    <name evidence="2" type="ORF">B0A49_02504</name>
</gene>
<evidence type="ECO:0000313" key="2">
    <source>
        <dbReference type="EMBL" id="TKA80064.1"/>
    </source>
</evidence>
<feature type="compositionally biased region" description="Polar residues" evidence="1">
    <location>
        <begin position="105"/>
        <end position="114"/>
    </location>
</feature>